<proteinExistence type="predicted"/>
<dbReference type="Proteomes" id="UP000005952">
    <property type="component" value="Chromosome"/>
</dbReference>
<keyword evidence="4" id="KW-1185">Reference proteome</keyword>
<dbReference type="EMBL" id="CP005587">
    <property type="protein sequence ID" value="AGK57373.1"/>
    <property type="molecule type" value="Genomic_DNA"/>
</dbReference>
<dbReference type="KEGG" id="hdt:HYPDE_28468"/>
<organism evidence="3 4">
    <name type="scientific">Hyphomicrobium denitrificans 1NES1</name>
    <dbReference type="NCBI Taxonomy" id="670307"/>
    <lineage>
        <taxon>Bacteria</taxon>
        <taxon>Pseudomonadati</taxon>
        <taxon>Pseudomonadota</taxon>
        <taxon>Alphaproteobacteria</taxon>
        <taxon>Hyphomicrobiales</taxon>
        <taxon>Hyphomicrobiaceae</taxon>
        <taxon>Hyphomicrobium</taxon>
    </lineage>
</organism>
<protein>
    <submittedName>
        <fullName evidence="3">N-acetylmuramoyl-L-alanine amidase</fullName>
    </submittedName>
</protein>
<evidence type="ECO:0000313" key="3">
    <source>
        <dbReference type="EMBL" id="AGK57373.1"/>
    </source>
</evidence>
<feature type="region of interest" description="Disordered" evidence="1">
    <location>
        <begin position="231"/>
        <end position="269"/>
    </location>
</feature>
<dbReference type="STRING" id="670307.HYPDE_28468"/>
<keyword evidence="2" id="KW-0732">Signal</keyword>
<dbReference type="HOGENOM" id="CLU_1076781_0_0_5"/>
<sequence length="269" mass="29458">MRLALKGRPCMAHPSLRHSGVLSVSALASAAALAFFANAADAAPPIRTGATNQVPACVTPDRLMTFLSQRNSRLDARYANIARFYKIYGEGWHVRWDFAFFQMAIETNFLKFQRGDGSRGDVRETQNNFAGIGATGNGAPGERFPDVATGVHAQIQHLVAYSGERLAQPIAKRTRENQDDIIAKSHRLGRPVTFADLARRWAADRQYGKSIDFIAGLYNEQYCTGEAHAAQETAAPAPQPAYRWRDLPLQPSGLGGPVPDHVADPKDSR</sequence>
<name>N0B2Z9_9HYPH</name>
<reference evidence="3 4" key="1">
    <citation type="journal article" date="2013" name="Genome Announc.">
        <title>Genome sequences for three denitrifying bacterial strains isolated from a uranium- and nitrate-contaminated subsurface environment.</title>
        <authorList>
            <person name="Venkatramanan R."/>
            <person name="Prakash O."/>
            <person name="Woyke T."/>
            <person name="Chain P."/>
            <person name="Goodwin L.A."/>
            <person name="Watson D."/>
            <person name="Brooks S."/>
            <person name="Kostka J.E."/>
            <person name="Green S.J."/>
        </authorList>
    </citation>
    <scope>NUCLEOTIDE SEQUENCE [LARGE SCALE GENOMIC DNA]</scope>
    <source>
        <strain evidence="3 4">1NES1</strain>
    </source>
</reference>
<dbReference type="eggNOG" id="COG0860">
    <property type="taxonomic scope" value="Bacteria"/>
</dbReference>
<gene>
    <name evidence="3" type="ORF">HYPDE_28468</name>
</gene>
<accession>N0B2Z9</accession>
<feature type="signal peptide" evidence="2">
    <location>
        <begin position="1"/>
        <end position="39"/>
    </location>
</feature>
<dbReference type="AlphaFoldDB" id="N0B2Z9"/>
<evidence type="ECO:0000313" key="4">
    <source>
        <dbReference type="Proteomes" id="UP000005952"/>
    </source>
</evidence>
<evidence type="ECO:0000256" key="2">
    <source>
        <dbReference type="SAM" id="SignalP"/>
    </source>
</evidence>
<feature type="chain" id="PRO_5004105361" evidence="2">
    <location>
        <begin position="40"/>
        <end position="269"/>
    </location>
</feature>
<evidence type="ECO:0000256" key="1">
    <source>
        <dbReference type="SAM" id="MobiDB-lite"/>
    </source>
</evidence>